<dbReference type="KEGG" id="bok:DM82_4354"/>
<keyword evidence="3" id="KW-1185">Reference proteome</keyword>
<evidence type="ECO:0000313" key="2">
    <source>
        <dbReference type="EMBL" id="AIO70117.1"/>
    </source>
</evidence>
<dbReference type="AlphaFoldDB" id="A0AAI8BD56"/>
<gene>
    <name evidence="2" type="ORF">DM82_4354</name>
</gene>
<organism evidence="2 3">
    <name type="scientific">Burkholderia oklahomensis</name>
    <dbReference type="NCBI Taxonomy" id="342113"/>
    <lineage>
        <taxon>Bacteria</taxon>
        <taxon>Pseudomonadati</taxon>
        <taxon>Pseudomonadota</taxon>
        <taxon>Betaproteobacteria</taxon>
        <taxon>Burkholderiales</taxon>
        <taxon>Burkholderiaceae</taxon>
        <taxon>Burkholderia</taxon>
        <taxon>pseudomallei group</taxon>
    </lineage>
</organism>
<sequence>MVEGPYITLRLLERGTTTTSRPIARARRISAPSAIGSSTNTPWPVWWTSCTHGTTRPATNSSVPKMRSKPSSSWRMTWMRLNGTQTRERRKQVYRDLHRFLRAAGYPHAADWPVRLLQRCAVWTLGDGPSTQVAVWLEPLGNCRASLHLCASRESRGRWVSPGALRLLSDGARAAGFTKLIARPLPQHRPYLARLGFDEVGGEFHLSLYEQARYSKNPRSAAAGSSCCEADPAARRFPDDGGTPEDADASLSHGGA</sequence>
<dbReference type="EMBL" id="CP008727">
    <property type="protein sequence ID" value="AIO70117.1"/>
    <property type="molecule type" value="Genomic_DNA"/>
</dbReference>
<accession>A0AAI8BD56</accession>
<reference evidence="2 3" key="1">
    <citation type="submission" date="2014-06" db="EMBL/GenBank/DDBJ databases">
        <authorList>
            <person name="Bishop-Lilly K.A."/>
            <person name="Broomall S.M."/>
            <person name="Chain P.S."/>
            <person name="Chertkov O."/>
            <person name="Coyne S.R."/>
            <person name="Daligault H.E."/>
            <person name="Davenport K.W."/>
            <person name="Erkkila T."/>
            <person name="Frey K.G."/>
            <person name="Gibbons H.S."/>
            <person name="Gu W."/>
            <person name="Jaissle J."/>
            <person name="Johnson S.L."/>
            <person name="Koroleva G.I."/>
            <person name="Ladner J.T."/>
            <person name="Lo C.-C."/>
            <person name="Minogue T.D."/>
            <person name="Munk C."/>
            <person name="Palacios G.F."/>
            <person name="Redden C.L."/>
            <person name="Rosenzweig C.N."/>
            <person name="Scholz M.B."/>
            <person name="Teshima H."/>
            <person name="Xu Y."/>
        </authorList>
    </citation>
    <scope>NUCLEOTIDE SEQUENCE [LARGE SCALE GENOMIC DNA]</scope>
    <source>
        <strain evidence="2 3">EO147</strain>
    </source>
</reference>
<name>A0AAI8BD56_9BURK</name>
<dbReference type="Proteomes" id="UP000029424">
    <property type="component" value="Chromosome 2"/>
</dbReference>
<evidence type="ECO:0000256" key="1">
    <source>
        <dbReference type="SAM" id="MobiDB-lite"/>
    </source>
</evidence>
<proteinExistence type="predicted"/>
<evidence type="ECO:0000313" key="3">
    <source>
        <dbReference type="Proteomes" id="UP000029424"/>
    </source>
</evidence>
<feature type="region of interest" description="Disordered" evidence="1">
    <location>
        <begin position="220"/>
        <end position="256"/>
    </location>
</feature>
<protein>
    <submittedName>
        <fullName evidence="2">Uncharacterized protein</fullName>
    </submittedName>
</protein>